<accession>A0A382UK52</accession>
<organism evidence="1">
    <name type="scientific">marine metagenome</name>
    <dbReference type="NCBI Taxonomy" id="408172"/>
    <lineage>
        <taxon>unclassified sequences</taxon>
        <taxon>metagenomes</taxon>
        <taxon>ecological metagenomes</taxon>
    </lineage>
</organism>
<name>A0A382UK52_9ZZZZ</name>
<dbReference type="AlphaFoldDB" id="A0A382UK52"/>
<protein>
    <submittedName>
        <fullName evidence="1">Uncharacterized protein</fullName>
    </submittedName>
</protein>
<sequence>KSNYVATAITGLENQGLLEVFWEGFFFKNKIIKNTLKKFFICFIF</sequence>
<gene>
    <name evidence="1" type="ORF">METZ01_LOCUS387510</name>
</gene>
<feature type="non-terminal residue" evidence="1">
    <location>
        <position position="1"/>
    </location>
</feature>
<dbReference type="EMBL" id="UINC01144870">
    <property type="protein sequence ID" value="SVD34656.1"/>
    <property type="molecule type" value="Genomic_DNA"/>
</dbReference>
<proteinExistence type="predicted"/>
<evidence type="ECO:0000313" key="1">
    <source>
        <dbReference type="EMBL" id="SVD34656.1"/>
    </source>
</evidence>
<reference evidence="1" key="1">
    <citation type="submission" date="2018-05" db="EMBL/GenBank/DDBJ databases">
        <authorList>
            <person name="Lanie J.A."/>
            <person name="Ng W.-L."/>
            <person name="Kazmierczak K.M."/>
            <person name="Andrzejewski T.M."/>
            <person name="Davidsen T.M."/>
            <person name="Wayne K.J."/>
            <person name="Tettelin H."/>
            <person name="Glass J.I."/>
            <person name="Rusch D."/>
            <person name="Podicherti R."/>
            <person name="Tsui H.-C.T."/>
            <person name="Winkler M.E."/>
        </authorList>
    </citation>
    <scope>NUCLEOTIDE SEQUENCE</scope>
</reference>